<feature type="compositionally biased region" description="Low complexity" evidence="2">
    <location>
        <begin position="187"/>
        <end position="199"/>
    </location>
</feature>
<evidence type="ECO:0000313" key="4">
    <source>
        <dbReference type="EMBL" id="KAJ0977647.1"/>
    </source>
</evidence>
<evidence type="ECO:0000313" key="5">
    <source>
        <dbReference type="Proteomes" id="UP001085076"/>
    </source>
</evidence>
<dbReference type="Pfam" id="PF03732">
    <property type="entry name" value="Retrotrans_gag"/>
    <property type="match status" value="1"/>
</dbReference>
<comment type="caution">
    <text evidence="4">The sequence shown here is derived from an EMBL/GenBank/DDBJ whole genome shotgun (WGS) entry which is preliminary data.</text>
</comment>
<dbReference type="GO" id="GO:0003676">
    <property type="term" value="F:nucleic acid binding"/>
    <property type="evidence" value="ECO:0007669"/>
    <property type="project" value="InterPro"/>
</dbReference>
<keyword evidence="1" id="KW-0863">Zinc-finger</keyword>
<dbReference type="OrthoDB" id="786614at2759"/>
<evidence type="ECO:0000256" key="1">
    <source>
        <dbReference type="PROSITE-ProRule" id="PRU00047"/>
    </source>
</evidence>
<dbReference type="PROSITE" id="PS50158">
    <property type="entry name" value="ZF_CCHC"/>
    <property type="match status" value="1"/>
</dbReference>
<proteinExistence type="predicted"/>
<reference evidence="4" key="1">
    <citation type="submission" date="2021-03" db="EMBL/GenBank/DDBJ databases">
        <authorList>
            <person name="Li Z."/>
            <person name="Yang C."/>
        </authorList>
    </citation>
    <scope>NUCLEOTIDE SEQUENCE</scope>
    <source>
        <strain evidence="4">Dzin_1.0</strain>
        <tissue evidence="4">Leaf</tissue>
    </source>
</reference>
<name>A0A9D5CRK1_9LILI</name>
<dbReference type="PANTHER" id="PTHR15503:SF45">
    <property type="entry name" value="RNA-DIRECTED DNA POLYMERASE HOMOLOG"/>
    <property type="match status" value="1"/>
</dbReference>
<feature type="domain" description="CCHC-type" evidence="3">
    <location>
        <begin position="227"/>
        <end position="242"/>
    </location>
</feature>
<feature type="compositionally biased region" description="Polar residues" evidence="2">
    <location>
        <begin position="258"/>
        <end position="274"/>
    </location>
</feature>
<keyword evidence="5" id="KW-1185">Reference proteome</keyword>
<dbReference type="InterPro" id="IPR021109">
    <property type="entry name" value="Peptidase_aspartic_dom_sf"/>
</dbReference>
<keyword evidence="1" id="KW-0862">Zinc</keyword>
<dbReference type="Pfam" id="PF00098">
    <property type="entry name" value="zf-CCHC"/>
    <property type="match status" value="1"/>
</dbReference>
<sequence>MGTTDLAEAENWITLLELVFEALMCLDEEKEATVTLLLGERALQWWLTYKRRRPNQTVFIWAEFREAFDQKFMSQIYRDEKHQEFLSLTQGNLTVADYEAKFTDLGRYAPSYMNAEHEKCRRFEQGLRDEIRNIVTVLEFSDFTELVEAALRVEISLERQKKRLEKFKKRSAPSFQTGDNTRPAKKSNTSSSSGSSTGSQNEKRPRCPTCKRYHFGECRAGLGAGICYHCQQPGHYMKECPQLAHGGDAASQFPAGVQGTQAPQKFSAVGSTGNNRGGSSDEKSKGGGRGVPSQLQAQAFAMTQQEVVETPDIITGTAQIYGIDACVLIDPGSTHSYVATSFNMLDGVYATKLAQSMVVTSPIGSSIVVKVVYEGCDVRIDDLELAADLIPMRILEFDTILGMDWLATHHAHVIALREDGEVQ</sequence>
<dbReference type="GO" id="GO:0008270">
    <property type="term" value="F:zinc ion binding"/>
    <property type="evidence" value="ECO:0007669"/>
    <property type="project" value="UniProtKB-KW"/>
</dbReference>
<dbReference type="Pfam" id="PF08284">
    <property type="entry name" value="RVP_2"/>
    <property type="match status" value="1"/>
</dbReference>
<dbReference type="AlphaFoldDB" id="A0A9D5CRK1"/>
<evidence type="ECO:0000259" key="3">
    <source>
        <dbReference type="PROSITE" id="PS50158"/>
    </source>
</evidence>
<dbReference type="InterPro" id="IPR001878">
    <property type="entry name" value="Znf_CCHC"/>
</dbReference>
<dbReference type="InterPro" id="IPR032567">
    <property type="entry name" value="RTL1-rel"/>
</dbReference>
<dbReference type="EMBL" id="JAGGNH010000003">
    <property type="protein sequence ID" value="KAJ0977647.1"/>
    <property type="molecule type" value="Genomic_DNA"/>
</dbReference>
<dbReference type="Proteomes" id="UP001085076">
    <property type="component" value="Miscellaneous, Linkage group lg03"/>
</dbReference>
<reference evidence="4" key="2">
    <citation type="journal article" date="2022" name="Hortic Res">
        <title>The genome of Dioscorea zingiberensis sheds light on the biosynthesis, origin and evolution of the medicinally important diosgenin saponins.</title>
        <authorList>
            <person name="Li Y."/>
            <person name="Tan C."/>
            <person name="Li Z."/>
            <person name="Guo J."/>
            <person name="Li S."/>
            <person name="Chen X."/>
            <person name="Wang C."/>
            <person name="Dai X."/>
            <person name="Yang H."/>
            <person name="Song W."/>
            <person name="Hou L."/>
            <person name="Xu J."/>
            <person name="Tong Z."/>
            <person name="Xu A."/>
            <person name="Yuan X."/>
            <person name="Wang W."/>
            <person name="Yang Q."/>
            <person name="Chen L."/>
            <person name="Sun Z."/>
            <person name="Wang K."/>
            <person name="Pan B."/>
            <person name="Chen J."/>
            <person name="Bao Y."/>
            <person name="Liu F."/>
            <person name="Qi X."/>
            <person name="Gang D.R."/>
            <person name="Wen J."/>
            <person name="Li J."/>
        </authorList>
    </citation>
    <scope>NUCLEOTIDE SEQUENCE</scope>
    <source>
        <strain evidence="4">Dzin_1.0</strain>
    </source>
</reference>
<feature type="region of interest" description="Disordered" evidence="2">
    <location>
        <begin position="167"/>
        <end position="206"/>
    </location>
</feature>
<dbReference type="CDD" id="cd00303">
    <property type="entry name" value="retropepsin_like"/>
    <property type="match status" value="1"/>
</dbReference>
<protein>
    <recommendedName>
        <fullName evidence="3">CCHC-type domain-containing protein</fullName>
    </recommendedName>
</protein>
<dbReference type="Gene3D" id="4.10.60.10">
    <property type="entry name" value="Zinc finger, CCHC-type"/>
    <property type="match status" value="1"/>
</dbReference>
<dbReference type="SMART" id="SM00343">
    <property type="entry name" value="ZnF_C2HC"/>
    <property type="match status" value="1"/>
</dbReference>
<gene>
    <name evidence="4" type="ORF">J5N97_013121</name>
</gene>
<evidence type="ECO:0000256" key="2">
    <source>
        <dbReference type="SAM" id="MobiDB-lite"/>
    </source>
</evidence>
<feature type="region of interest" description="Disordered" evidence="2">
    <location>
        <begin position="251"/>
        <end position="292"/>
    </location>
</feature>
<keyword evidence="1" id="KW-0479">Metal-binding</keyword>
<organism evidence="4 5">
    <name type="scientific">Dioscorea zingiberensis</name>
    <dbReference type="NCBI Taxonomy" id="325984"/>
    <lineage>
        <taxon>Eukaryota</taxon>
        <taxon>Viridiplantae</taxon>
        <taxon>Streptophyta</taxon>
        <taxon>Embryophyta</taxon>
        <taxon>Tracheophyta</taxon>
        <taxon>Spermatophyta</taxon>
        <taxon>Magnoliopsida</taxon>
        <taxon>Liliopsida</taxon>
        <taxon>Dioscoreales</taxon>
        <taxon>Dioscoreaceae</taxon>
        <taxon>Dioscorea</taxon>
    </lineage>
</organism>
<dbReference type="PANTHER" id="PTHR15503">
    <property type="entry name" value="LDOC1 RELATED"/>
    <property type="match status" value="1"/>
</dbReference>
<accession>A0A9D5CRK1</accession>
<dbReference type="InterPro" id="IPR005162">
    <property type="entry name" value="Retrotrans_gag_dom"/>
</dbReference>
<dbReference type="Gene3D" id="2.40.70.10">
    <property type="entry name" value="Acid Proteases"/>
    <property type="match status" value="1"/>
</dbReference>